<protein>
    <submittedName>
        <fullName evidence="2">TIR protein</fullName>
    </submittedName>
</protein>
<dbReference type="Pfam" id="PF13676">
    <property type="entry name" value="TIR_2"/>
    <property type="match status" value="1"/>
</dbReference>
<dbReference type="OrthoDB" id="9147462at2"/>
<dbReference type="eggNOG" id="COG3420">
    <property type="taxonomic scope" value="Bacteria"/>
</dbReference>
<dbReference type="InterPro" id="IPR000157">
    <property type="entry name" value="TIR_dom"/>
</dbReference>
<dbReference type="AlphaFoldDB" id="B5GY23"/>
<dbReference type="InterPro" id="IPR035897">
    <property type="entry name" value="Toll_tir_struct_dom_sf"/>
</dbReference>
<dbReference type="Proteomes" id="UP000002357">
    <property type="component" value="Chromosome"/>
</dbReference>
<dbReference type="Gene3D" id="3.40.50.10140">
    <property type="entry name" value="Toll/interleukin-1 receptor homology (TIR) domain"/>
    <property type="match status" value="1"/>
</dbReference>
<sequence>MNAENPVGFWSYSHRDDELDGGRIRRLAESIAGEFELITGERLRVFVDNRSISWGEVWRERINTALTSTTFLIPVITPAFLRSKECRREVTTFSRHAENLGLQQLLLPIYYSNVPQLRDNAANDELISLITARQRVDWRELRLEDETSARYRRAVHELAVRLSGIVEDAATPPPPPVPVDEGDDPPGVLETMAEMESALPAWQRTIENFTAAVLEVTELSSWATGEMERSDARGAGFSGRVRIAQELADRLRAPAEEMESLGAKYTDELHTIHAGIFNLLRGLESGPQEVRAERDAREFLEQLGILIDAAKGINSHLEGFAGEIREAAGSSRHIRPLMNTVGAAVQQVLDGRSVIGEWRRALDGLTDEAGGALGGE</sequence>
<dbReference type="EMBL" id="CM000913">
    <property type="protein sequence ID" value="EFG07655.1"/>
    <property type="molecule type" value="Genomic_DNA"/>
</dbReference>
<dbReference type="KEGG" id="sclf:BB341_15590"/>
<proteinExistence type="predicted"/>
<dbReference type="GeneID" id="93730861"/>
<dbReference type="SUPFAM" id="SSF52200">
    <property type="entry name" value="Toll/Interleukin receptor TIR domain"/>
    <property type="match status" value="1"/>
</dbReference>
<feature type="domain" description="TIR" evidence="1">
    <location>
        <begin position="5"/>
        <end position="161"/>
    </location>
</feature>
<gene>
    <name evidence="2" type="ORF">SCLAV_2583</name>
</gene>
<accession>B5GY23</accession>
<dbReference type="GO" id="GO:0007165">
    <property type="term" value="P:signal transduction"/>
    <property type="evidence" value="ECO:0007669"/>
    <property type="project" value="InterPro"/>
</dbReference>
<dbReference type="SMART" id="SM00255">
    <property type="entry name" value="TIR"/>
    <property type="match status" value="1"/>
</dbReference>
<evidence type="ECO:0000259" key="1">
    <source>
        <dbReference type="SMART" id="SM00255"/>
    </source>
</evidence>
<evidence type="ECO:0000313" key="2">
    <source>
        <dbReference type="EMBL" id="EFG07655.1"/>
    </source>
</evidence>
<dbReference type="RefSeq" id="WP_003956826.1">
    <property type="nucleotide sequence ID" value="NZ_CM000913.1"/>
</dbReference>
<keyword evidence="3" id="KW-1185">Reference proteome</keyword>
<evidence type="ECO:0000313" key="3">
    <source>
        <dbReference type="Proteomes" id="UP000002357"/>
    </source>
</evidence>
<organism evidence="2 3">
    <name type="scientific">Streptomyces clavuligerus</name>
    <dbReference type="NCBI Taxonomy" id="1901"/>
    <lineage>
        <taxon>Bacteria</taxon>
        <taxon>Bacillati</taxon>
        <taxon>Actinomycetota</taxon>
        <taxon>Actinomycetes</taxon>
        <taxon>Kitasatosporales</taxon>
        <taxon>Streptomycetaceae</taxon>
        <taxon>Streptomyces</taxon>
    </lineage>
</organism>
<reference evidence="2 3" key="1">
    <citation type="journal article" date="2010" name="Genome Biol. Evol.">
        <title>The sequence of a 1.8-mb bacterial linear plasmid reveals a rich evolutionary reservoir of secondary metabolic pathways.</title>
        <authorList>
            <person name="Medema M.H."/>
            <person name="Trefzer A."/>
            <person name="Kovalchuk A."/>
            <person name="van den Berg M."/>
            <person name="Mueller U."/>
            <person name="Heijne W."/>
            <person name="Wu L."/>
            <person name="Alam M.T."/>
            <person name="Ronning C.M."/>
            <person name="Nierman W.C."/>
            <person name="Bovenberg R.A.L."/>
            <person name="Breitling R."/>
            <person name="Takano E."/>
        </authorList>
    </citation>
    <scope>NUCLEOTIDE SEQUENCE [LARGE SCALE GENOMIC DNA]</scope>
    <source>
        <strain evidence="3">ATCC 27064 / DSM 738 / JCM 4710 / NBRC 13307 / NCIMB 12785 / NRRL 3585 / VKM Ac-602</strain>
    </source>
</reference>
<name>B5GY23_STRCL</name>
<dbReference type="STRING" id="1901.BB341_15590"/>